<dbReference type="InterPro" id="IPR010982">
    <property type="entry name" value="Lambda_DNA-bd_dom_sf"/>
</dbReference>
<dbReference type="HOGENOM" id="CLU_2248142_0_0_9"/>
<sequence length="104" mass="11947">MPYNTTESNSKADIKKEGIEMNTNINFTNTAKTPDKLTSNYLWSKIKGYCKYNKIDRTELARALQVTPTTVSNYSQSADNLKLSSIYNFCKVYHIDSLCELEQF</sequence>
<dbReference type="Gene3D" id="1.10.260.40">
    <property type="entry name" value="lambda repressor-like DNA-binding domains"/>
    <property type="match status" value="1"/>
</dbReference>
<dbReference type="GO" id="GO:0003677">
    <property type="term" value="F:DNA binding"/>
    <property type="evidence" value="ECO:0007669"/>
    <property type="project" value="InterPro"/>
</dbReference>
<name>E6UEV2_RUMA7</name>
<protein>
    <recommendedName>
        <fullName evidence="1">HTH cro/C1-type domain-containing protein</fullName>
    </recommendedName>
</protein>
<dbReference type="PROSITE" id="PS50943">
    <property type="entry name" value="HTH_CROC1"/>
    <property type="match status" value="1"/>
</dbReference>
<dbReference type="SUPFAM" id="SSF47413">
    <property type="entry name" value="lambda repressor-like DNA-binding domains"/>
    <property type="match status" value="1"/>
</dbReference>
<dbReference type="AlphaFoldDB" id="E6UEV2"/>
<evidence type="ECO:0000313" key="3">
    <source>
        <dbReference type="Proteomes" id="UP000006919"/>
    </source>
</evidence>
<proteinExistence type="predicted"/>
<dbReference type="InterPro" id="IPR001387">
    <property type="entry name" value="Cro/C1-type_HTH"/>
</dbReference>
<dbReference type="RefSeq" id="WP_013499084.1">
    <property type="nucleotide sequence ID" value="NC_014833.1"/>
</dbReference>
<dbReference type="Proteomes" id="UP000006919">
    <property type="component" value="Chromosome"/>
</dbReference>
<accession>E6UEV2</accession>
<dbReference type="CDD" id="cd00093">
    <property type="entry name" value="HTH_XRE"/>
    <property type="match status" value="1"/>
</dbReference>
<reference evidence="2 3" key="1">
    <citation type="journal article" date="2011" name="J. Bacteriol.">
        <title>Complete genome of the cellulolytic ruminal bacterium Ruminococcus albus 7.</title>
        <authorList>
            <person name="Suen G."/>
            <person name="Stevenson D.M."/>
            <person name="Bruce D.C."/>
            <person name="Chertkov O."/>
            <person name="Copeland A."/>
            <person name="Cheng J.F."/>
            <person name="Detter C."/>
            <person name="Detter J.C."/>
            <person name="Goodwin L.A."/>
            <person name="Han C.S."/>
            <person name="Hauser L.J."/>
            <person name="Ivanova N.N."/>
            <person name="Kyrpides N.C."/>
            <person name="Land M.L."/>
            <person name="Lapidus A."/>
            <person name="Lucas S."/>
            <person name="Ovchinnikova G."/>
            <person name="Pitluck S."/>
            <person name="Tapia R."/>
            <person name="Woyke T."/>
            <person name="Boyum J."/>
            <person name="Mead D."/>
            <person name="Weimer P.J."/>
        </authorList>
    </citation>
    <scope>NUCLEOTIDE SEQUENCE [LARGE SCALE GENOMIC DNA]</scope>
    <source>
        <strain evidence="3">ATCC 27210 / DSM 20455 / JCM 14654 / NCDO 2250 / 7</strain>
    </source>
</reference>
<evidence type="ECO:0000313" key="2">
    <source>
        <dbReference type="EMBL" id="ADU22951.1"/>
    </source>
</evidence>
<dbReference type="EMBL" id="CP002403">
    <property type="protein sequence ID" value="ADU22951.1"/>
    <property type="molecule type" value="Genomic_DNA"/>
</dbReference>
<feature type="domain" description="HTH cro/C1-type" evidence="1">
    <location>
        <begin position="46"/>
        <end position="101"/>
    </location>
</feature>
<dbReference type="KEGG" id="ral:Rumal_2471"/>
<evidence type="ECO:0000259" key="1">
    <source>
        <dbReference type="PROSITE" id="PS50943"/>
    </source>
</evidence>
<gene>
    <name evidence="2" type="ordered locus">Rumal_2471</name>
</gene>
<organism evidence="2 3">
    <name type="scientific">Ruminococcus albus (strain ATCC 27210 / DSM 20455 / JCM 14654 / NCDO 2250 / 7)</name>
    <dbReference type="NCBI Taxonomy" id="697329"/>
    <lineage>
        <taxon>Bacteria</taxon>
        <taxon>Bacillati</taxon>
        <taxon>Bacillota</taxon>
        <taxon>Clostridia</taxon>
        <taxon>Eubacteriales</taxon>
        <taxon>Oscillospiraceae</taxon>
        <taxon>Ruminococcus</taxon>
    </lineage>
</organism>